<protein>
    <recommendedName>
        <fullName evidence="3">F-box domain-containing protein</fullName>
    </recommendedName>
</protein>
<dbReference type="InterPro" id="IPR032675">
    <property type="entry name" value="LRR_dom_sf"/>
</dbReference>
<organism evidence="1 2">
    <name type="scientific">Agaricus bisporus var. burnettii</name>
    <dbReference type="NCBI Taxonomy" id="192524"/>
    <lineage>
        <taxon>Eukaryota</taxon>
        <taxon>Fungi</taxon>
        <taxon>Dikarya</taxon>
        <taxon>Basidiomycota</taxon>
        <taxon>Agaricomycotina</taxon>
        <taxon>Agaricomycetes</taxon>
        <taxon>Agaricomycetidae</taxon>
        <taxon>Agaricales</taxon>
        <taxon>Agaricineae</taxon>
        <taxon>Agaricaceae</taxon>
        <taxon>Agaricus</taxon>
    </lineage>
</organism>
<dbReference type="Proteomes" id="UP000629468">
    <property type="component" value="Unassembled WGS sequence"/>
</dbReference>
<dbReference type="AlphaFoldDB" id="A0A8H7KKS3"/>
<name>A0A8H7KKS3_AGABI</name>
<dbReference type="SUPFAM" id="SSF52047">
    <property type="entry name" value="RNI-like"/>
    <property type="match status" value="1"/>
</dbReference>
<evidence type="ECO:0000313" key="2">
    <source>
        <dbReference type="Proteomes" id="UP000629468"/>
    </source>
</evidence>
<gene>
    <name evidence="1" type="ORF">Agabi119p4_137</name>
</gene>
<comment type="caution">
    <text evidence="1">The sequence shown here is derived from an EMBL/GenBank/DDBJ whole genome shotgun (WGS) entry which is preliminary data.</text>
</comment>
<evidence type="ECO:0000313" key="1">
    <source>
        <dbReference type="EMBL" id="KAF7783972.1"/>
    </source>
</evidence>
<dbReference type="Gene3D" id="3.80.10.10">
    <property type="entry name" value="Ribonuclease Inhibitor"/>
    <property type="match status" value="1"/>
</dbReference>
<sequence>MASALPLELVHTILEAHYYTPDCEPDRSLLQSCSLVCNAWSNAAQRLLFTNVVLRSENHFHSLCNALRQPTLANAVRTLRIILDHKQPHGLRQHHLATVVGLCPRLESVSLSVFGNDSVGGNTGRDNDMSNDIVDAINSPRQRGAGGPSIQEAELSLSLSEALASSPITSFHLRNWSSNTLSLPSFLTSLPALKVLSIAGTPPSVPISVPSSCLNLSHLRVNFQHSPSVNFLRWLLENSRNTLTALDLERLSDSDASIGLLDQLTTTHGPFLRSLTLPSCATLAEFKHFQKCTNLRTVAFRTPSVSPTVFKHLSTNSTPLEELYMCVDKNAVLSPVIDFVKNKTSLKSLVVCLWEQDVRKKLRLWGSLKMACAIRGVQLKVIESLSEYKALINSSFERV</sequence>
<evidence type="ECO:0008006" key="3">
    <source>
        <dbReference type="Google" id="ProtNLM"/>
    </source>
</evidence>
<reference evidence="1 2" key="1">
    <citation type="journal article" name="Sci. Rep.">
        <title>Telomere-to-telomere assembled and centromere annotated genomes of the two main subspecies of the button mushroom Agaricus bisporus reveal especially polymorphic chromosome ends.</title>
        <authorList>
            <person name="Sonnenberg A.S.M."/>
            <person name="Sedaghat-Telgerd N."/>
            <person name="Lavrijssen B."/>
            <person name="Ohm R.A."/>
            <person name="Hendrickx P.M."/>
            <person name="Scholtmeijer K."/>
            <person name="Baars J.J.P."/>
            <person name="van Peer A."/>
        </authorList>
    </citation>
    <scope>NUCLEOTIDE SEQUENCE [LARGE SCALE GENOMIC DNA]</scope>
    <source>
        <strain evidence="1 2">H119_p4</strain>
    </source>
</reference>
<accession>A0A8H7KKS3</accession>
<proteinExistence type="predicted"/>
<dbReference type="EMBL" id="JABXXO010000001">
    <property type="protein sequence ID" value="KAF7783972.1"/>
    <property type="molecule type" value="Genomic_DNA"/>
</dbReference>